<proteinExistence type="predicted"/>
<comment type="subcellular location">
    <subcellularLocation>
        <location evidence="1">Cell membrane</location>
    </subcellularLocation>
</comment>
<dbReference type="SUPFAM" id="SSF53850">
    <property type="entry name" value="Periplasmic binding protein-like II"/>
    <property type="match status" value="1"/>
</dbReference>
<feature type="chain" id="PRO_5039573347" evidence="5">
    <location>
        <begin position="21"/>
        <end position="306"/>
    </location>
</feature>
<keyword evidence="3" id="KW-1003">Cell membrane</keyword>
<dbReference type="OrthoDB" id="9787902at2"/>
<dbReference type="STRING" id="1763538.LPB68_13260"/>
<dbReference type="GO" id="GO:0015226">
    <property type="term" value="F:carnitine transmembrane transporter activity"/>
    <property type="evidence" value="ECO:0007669"/>
    <property type="project" value="TreeGrafter"/>
</dbReference>
<feature type="domain" description="ABC-type glycine betaine transport system substrate-binding" evidence="6">
    <location>
        <begin position="45"/>
        <end position="292"/>
    </location>
</feature>
<dbReference type="Pfam" id="PF04069">
    <property type="entry name" value="OpuAC"/>
    <property type="match status" value="1"/>
</dbReference>
<dbReference type="GO" id="GO:0031460">
    <property type="term" value="P:glycine betaine transport"/>
    <property type="evidence" value="ECO:0007669"/>
    <property type="project" value="TreeGrafter"/>
</dbReference>
<dbReference type="AlphaFoldDB" id="A0A167BHW4"/>
<dbReference type="InterPro" id="IPR007210">
    <property type="entry name" value="ABC_Gly_betaine_transp_sub-bd"/>
</dbReference>
<dbReference type="GO" id="GO:0015871">
    <property type="term" value="P:choline transport"/>
    <property type="evidence" value="ECO:0007669"/>
    <property type="project" value="TreeGrafter"/>
</dbReference>
<reference evidence="7 8" key="1">
    <citation type="submission" date="2016-02" db="EMBL/GenBank/DDBJ databases">
        <title>Paenibacillus sp. LPB0068, isolated from Crassostrea gigas.</title>
        <authorList>
            <person name="Shin S.-K."/>
            <person name="Yi H."/>
        </authorList>
    </citation>
    <scope>NUCLEOTIDE SEQUENCE [LARGE SCALE GENOMIC DNA]</scope>
    <source>
        <strain evidence="7 8">LPB0068</strain>
    </source>
</reference>
<dbReference type="PROSITE" id="PS51257">
    <property type="entry name" value="PROKAR_LIPOPROTEIN"/>
    <property type="match status" value="1"/>
</dbReference>
<dbReference type="EMBL" id="LSFN01000036">
    <property type="protein sequence ID" value="OAB72084.1"/>
    <property type="molecule type" value="Genomic_DNA"/>
</dbReference>
<evidence type="ECO:0000256" key="5">
    <source>
        <dbReference type="SAM" id="SignalP"/>
    </source>
</evidence>
<organism evidence="7 8">
    <name type="scientific">Paenibacillus crassostreae</name>
    <dbReference type="NCBI Taxonomy" id="1763538"/>
    <lineage>
        <taxon>Bacteria</taxon>
        <taxon>Bacillati</taxon>
        <taxon>Bacillota</taxon>
        <taxon>Bacilli</taxon>
        <taxon>Bacillales</taxon>
        <taxon>Paenibacillaceae</taxon>
        <taxon>Paenibacillus</taxon>
    </lineage>
</organism>
<evidence type="ECO:0000259" key="6">
    <source>
        <dbReference type="Pfam" id="PF04069"/>
    </source>
</evidence>
<evidence type="ECO:0000256" key="3">
    <source>
        <dbReference type="ARBA" id="ARBA00022475"/>
    </source>
</evidence>
<comment type="caution">
    <text evidence="7">The sequence shown here is derived from an EMBL/GenBank/DDBJ whole genome shotgun (WGS) entry which is preliminary data.</text>
</comment>
<evidence type="ECO:0000256" key="1">
    <source>
        <dbReference type="ARBA" id="ARBA00004236"/>
    </source>
</evidence>
<evidence type="ECO:0000313" key="7">
    <source>
        <dbReference type="EMBL" id="OAB72084.1"/>
    </source>
</evidence>
<dbReference type="Proteomes" id="UP000077134">
    <property type="component" value="Unassembled WGS sequence"/>
</dbReference>
<keyword evidence="5" id="KW-0732">Signal</keyword>
<dbReference type="GO" id="GO:0005275">
    <property type="term" value="F:amine transmembrane transporter activity"/>
    <property type="evidence" value="ECO:0007669"/>
    <property type="project" value="TreeGrafter"/>
</dbReference>
<dbReference type="Gene3D" id="3.10.105.10">
    <property type="entry name" value="Dipeptide-binding Protein, Domain 3"/>
    <property type="match status" value="2"/>
</dbReference>
<dbReference type="KEGG" id="pcx:LPB68_13260"/>
<accession>A0A167BHW4</accession>
<protein>
    <submittedName>
        <fullName evidence="7">Glycine/betaine ABC transporter</fullName>
    </submittedName>
</protein>
<sequence length="306" mass="33338">MKKKINILLMAFIAITLVLAGCSTNGNGNEPAGNNGNATEANKDKELTLAYVAWDSEIASTNVVKEVLESKLNYKVEMLQVDAGPMYIGIADGSADAMVAAWLPSTHGENYYEPNKDKFEDLGVNLDGTKNGLVVPSYMDITSIEDLAKADVGETLDHTITGIEPGAGIMTQAETAIVDYGLKDWNLLESSSAAMVKVLQDAYANQEPIVVTGWTPHWMFADMDLKYLDDSKGIFGGSEQIHTLVRLGLKEDQPAAYQFLDQFEWTPADMEMVMIDIAGGMTEQEAAQKWIAANEAKVNEWIAGIE</sequence>
<evidence type="ECO:0000256" key="4">
    <source>
        <dbReference type="ARBA" id="ARBA00023136"/>
    </source>
</evidence>
<dbReference type="PANTHER" id="PTHR47737:SF1">
    <property type="entry name" value="GLYCINE BETAINE_PROLINE BETAINE TRANSPORT SYSTEM PERMEASE PROTEIN PROW"/>
    <property type="match status" value="1"/>
</dbReference>
<dbReference type="Gene3D" id="3.40.190.100">
    <property type="entry name" value="Glycine betaine-binding periplasmic protein, domain 2"/>
    <property type="match status" value="1"/>
</dbReference>
<gene>
    <name evidence="7" type="ORF">PNBC_17630</name>
</gene>
<keyword evidence="4" id="KW-0472">Membrane</keyword>
<keyword evidence="8" id="KW-1185">Reference proteome</keyword>
<dbReference type="PANTHER" id="PTHR47737">
    <property type="entry name" value="GLYCINE BETAINE/PROLINE BETAINE TRANSPORT SYSTEM PERMEASE PROTEIN PROW"/>
    <property type="match status" value="1"/>
</dbReference>
<feature type="signal peptide" evidence="5">
    <location>
        <begin position="1"/>
        <end position="20"/>
    </location>
</feature>
<keyword evidence="2" id="KW-0813">Transport</keyword>
<dbReference type="GO" id="GO:0043190">
    <property type="term" value="C:ATP-binding cassette (ABC) transporter complex"/>
    <property type="evidence" value="ECO:0007669"/>
    <property type="project" value="InterPro"/>
</dbReference>
<name>A0A167BHW4_9BACL</name>
<evidence type="ECO:0000313" key="8">
    <source>
        <dbReference type="Proteomes" id="UP000077134"/>
    </source>
</evidence>
<evidence type="ECO:0000256" key="2">
    <source>
        <dbReference type="ARBA" id="ARBA00022448"/>
    </source>
</evidence>
<dbReference type="CDD" id="cd13639">
    <property type="entry name" value="PBP2_OpuAC_like"/>
    <property type="match status" value="1"/>
</dbReference>